<dbReference type="InterPro" id="IPR029026">
    <property type="entry name" value="tRNA_m1G_MTases_N"/>
</dbReference>
<dbReference type="Proteomes" id="UP000295793">
    <property type="component" value="Unassembled WGS sequence"/>
</dbReference>
<sequence length="184" mass="20425">MDIIPVIIYEHFKKPDHMQEEFACIGLTNPKSASNLGSVLRAAGCFGADEVWYHGNRIEYAKKYATDTQLAAERVALVKVESFIEQKPIDVKLVCVELTVGATPLAEFTHPEKALYVFGPEDGSISQEVVSKADAVVYIPTHDCLNLAATANIVLYDRATKRNLVSRSDEQIIDSRDRNNVTKI</sequence>
<protein>
    <submittedName>
        <fullName evidence="6">tRNA(Leu) C34 or U34 (Ribose-2'-O)-methylase TrmL</fullName>
    </submittedName>
</protein>
<keyword evidence="2 6" id="KW-0489">Methyltransferase</keyword>
<dbReference type="SUPFAM" id="SSF75217">
    <property type="entry name" value="alpha/beta knot"/>
    <property type="match status" value="1"/>
</dbReference>
<evidence type="ECO:0000259" key="5">
    <source>
        <dbReference type="Pfam" id="PF00588"/>
    </source>
</evidence>
<gene>
    <name evidence="6" type="ORF">BCF53_102165</name>
</gene>
<dbReference type="InterPro" id="IPR004384">
    <property type="entry name" value="RNA_MeTrfase_TrmJ/LasT"/>
</dbReference>
<dbReference type="InterPro" id="IPR029028">
    <property type="entry name" value="Alpha/beta_knot_MTases"/>
</dbReference>
<keyword evidence="4" id="KW-0949">S-adenosyl-L-methionine</keyword>
<dbReference type="Gene3D" id="3.40.1280.10">
    <property type="match status" value="1"/>
</dbReference>
<organism evidence="6 7">
    <name type="scientific">Reinekea marinisedimentorum</name>
    <dbReference type="NCBI Taxonomy" id="230495"/>
    <lineage>
        <taxon>Bacteria</taxon>
        <taxon>Pseudomonadati</taxon>
        <taxon>Pseudomonadota</taxon>
        <taxon>Gammaproteobacteria</taxon>
        <taxon>Oceanospirillales</taxon>
        <taxon>Saccharospirillaceae</taxon>
        <taxon>Reinekea</taxon>
    </lineage>
</organism>
<dbReference type="GO" id="GO:0005829">
    <property type="term" value="C:cytosol"/>
    <property type="evidence" value="ECO:0007669"/>
    <property type="project" value="TreeGrafter"/>
</dbReference>
<dbReference type="GO" id="GO:0008173">
    <property type="term" value="F:RNA methyltransferase activity"/>
    <property type="evidence" value="ECO:0007669"/>
    <property type="project" value="InterPro"/>
</dbReference>
<dbReference type="Pfam" id="PF00588">
    <property type="entry name" value="SpoU_methylase"/>
    <property type="match status" value="1"/>
</dbReference>
<accession>A0A4R3IA28</accession>
<proteinExistence type="inferred from homology"/>
<dbReference type="PANTHER" id="PTHR42786:SF6">
    <property type="entry name" value="TRNA_RRNA METHYLTRANSFERASE SPOU TYPE DOMAIN-CONTAINING PROTEIN"/>
    <property type="match status" value="1"/>
</dbReference>
<dbReference type="PANTHER" id="PTHR42786">
    <property type="entry name" value="TRNA/RRNA METHYLTRANSFERASE"/>
    <property type="match status" value="1"/>
</dbReference>
<evidence type="ECO:0000256" key="2">
    <source>
        <dbReference type="ARBA" id="ARBA00022603"/>
    </source>
</evidence>
<dbReference type="InterPro" id="IPR001537">
    <property type="entry name" value="SpoU_MeTrfase"/>
</dbReference>
<feature type="domain" description="tRNA/rRNA methyltransferase SpoU type" evidence="5">
    <location>
        <begin position="25"/>
        <end position="156"/>
    </location>
</feature>
<dbReference type="AlphaFoldDB" id="A0A4R3IA28"/>
<reference evidence="6 7" key="1">
    <citation type="submission" date="2019-03" db="EMBL/GenBank/DDBJ databases">
        <title>Genomic Encyclopedia of Archaeal and Bacterial Type Strains, Phase II (KMG-II): from individual species to whole genera.</title>
        <authorList>
            <person name="Goeker M."/>
        </authorList>
    </citation>
    <scope>NUCLEOTIDE SEQUENCE [LARGE SCALE GENOMIC DNA]</scope>
    <source>
        <strain evidence="6 7">DSM 15388</strain>
    </source>
</reference>
<evidence type="ECO:0000256" key="1">
    <source>
        <dbReference type="ARBA" id="ARBA00007228"/>
    </source>
</evidence>
<evidence type="ECO:0000256" key="3">
    <source>
        <dbReference type="ARBA" id="ARBA00022679"/>
    </source>
</evidence>
<evidence type="ECO:0000313" key="6">
    <source>
        <dbReference type="EMBL" id="TCS43140.1"/>
    </source>
</evidence>
<dbReference type="EMBL" id="SLZR01000002">
    <property type="protein sequence ID" value="TCS43140.1"/>
    <property type="molecule type" value="Genomic_DNA"/>
</dbReference>
<dbReference type="GO" id="GO:0002128">
    <property type="term" value="P:tRNA nucleoside ribose methylation"/>
    <property type="evidence" value="ECO:0007669"/>
    <property type="project" value="TreeGrafter"/>
</dbReference>
<evidence type="ECO:0000256" key="4">
    <source>
        <dbReference type="ARBA" id="ARBA00022691"/>
    </source>
</evidence>
<keyword evidence="7" id="KW-1185">Reference proteome</keyword>
<dbReference type="CDD" id="cd18098">
    <property type="entry name" value="SpoU-like"/>
    <property type="match status" value="1"/>
</dbReference>
<dbReference type="GO" id="GO:0003723">
    <property type="term" value="F:RNA binding"/>
    <property type="evidence" value="ECO:0007669"/>
    <property type="project" value="InterPro"/>
</dbReference>
<comment type="caution">
    <text evidence="6">The sequence shown here is derived from an EMBL/GenBank/DDBJ whole genome shotgun (WGS) entry which is preliminary data.</text>
</comment>
<keyword evidence="3" id="KW-0808">Transferase</keyword>
<evidence type="ECO:0000313" key="7">
    <source>
        <dbReference type="Proteomes" id="UP000295793"/>
    </source>
</evidence>
<name>A0A4R3IA28_9GAMM</name>
<comment type="similarity">
    <text evidence="1">Belongs to the class IV-like SAM-binding methyltransferase superfamily. RNA methyltransferase TrmH family.</text>
</comment>